<keyword evidence="3" id="KW-1185">Reference proteome</keyword>
<proteinExistence type="predicted"/>
<organism evidence="2 3">
    <name type="scientific">Vibrio nitrifigilis</name>
    <dbReference type="NCBI Taxonomy" id="2789781"/>
    <lineage>
        <taxon>Bacteria</taxon>
        <taxon>Pseudomonadati</taxon>
        <taxon>Pseudomonadota</taxon>
        <taxon>Gammaproteobacteria</taxon>
        <taxon>Vibrionales</taxon>
        <taxon>Vibrionaceae</taxon>
        <taxon>Vibrio</taxon>
    </lineage>
</organism>
<dbReference type="RefSeq" id="WP_196123654.1">
    <property type="nucleotide sequence ID" value="NZ_JADPMR010000001.1"/>
</dbReference>
<protein>
    <submittedName>
        <fullName evidence="2">TIGR02099 family protein</fullName>
    </submittedName>
</protein>
<reference evidence="2 3" key="1">
    <citation type="submission" date="2020-11" db="EMBL/GenBank/DDBJ databases">
        <title>Vibrio nitrifigilis sp. nov., a marine nitrogen-fixing bacterium isolated from the lagoon sediment of an islet inside an atoll.</title>
        <authorList>
            <person name="Wang L.-T."/>
            <person name="Shieh W.Y."/>
        </authorList>
    </citation>
    <scope>NUCLEOTIDE SEQUENCE [LARGE SCALE GENOMIC DNA]</scope>
    <source>
        <strain evidence="2 3">NFV-1</strain>
    </source>
</reference>
<evidence type="ECO:0000313" key="2">
    <source>
        <dbReference type="EMBL" id="MBF9001367.1"/>
    </source>
</evidence>
<feature type="domain" description="YhdP central" evidence="1">
    <location>
        <begin position="2"/>
        <end position="1276"/>
    </location>
</feature>
<dbReference type="InterPro" id="IPR025263">
    <property type="entry name" value="YhdP_central"/>
</dbReference>
<accession>A0ABS0GG22</accession>
<dbReference type="PANTHER" id="PTHR38690">
    <property type="entry name" value="PROTEASE-RELATED"/>
    <property type="match status" value="1"/>
</dbReference>
<evidence type="ECO:0000259" key="1">
    <source>
        <dbReference type="Pfam" id="PF13116"/>
    </source>
</evidence>
<dbReference type="EMBL" id="JADPMR010000001">
    <property type="protein sequence ID" value="MBF9001367.1"/>
    <property type="molecule type" value="Genomic_DNA"/>
</dbReference>
<evidence type="ECO:0000313" key="3">
    <source>
        <dbReference type="Proteomes" id="UP000597206"/>
    </source>
</evidence>
<comment type="caution">
    <text evidence="2">The sequence shown here is derived from an EMBL/GenBank/DDBJ whole genome shotgun (WGS) entry which is preliminary data.</text>
</comment>
<name>A0ABS0GG22_9VIBR</name>
<dbReference type="Proteomes" id="UP000597206">
    <property type="component" value="Unassembled WGS sequence"/>
</dbReference>
<gene>
    <name evidence="2" type="ORF">I1A42_12635</name>
</gene>
<dbReference type="PANTHER" id="PTHR38690:SF1">
    <property type="entry name" value="PROTEASE"/>
    <property type="match status" value="1"/>
</dbReference>
<dbReference type="InterPro" id="IPR011836">
    <property type="entry name" value="YhdP"/>
</dbReference>
<dbReference type="Pfam" id="PF13116">
    <property type="entry name" value="YhdP"/>
    <property type="match status" value="1"/>
</dbReference>
<dbReference type="NCBIfam" id="TIGR02099">
    <property type="entry name" value="YhdP family protein"/>
    <property type="match status" value="1"/>
</dbReference>
<sequence length="1297" mass="144927">MISRLTLLGRLVLWLLVSLIVLLAVAVTSLRVLLPNMNHFQGEIEQWVSQQTNIQFDIQDVRGFWRNTHPSIALQGVTADFPDGSDIHFSSGQLDIEFDLMESLWEQKPVIADLTIHKLKLDVSSVDWVNMQKSDEEETAPQDKTKTQQRILNRIDSLFLRQLDNFSLRDSTVKYRTVSGETRQLDIDKLRWKNQGKHHFAEGVVSIAEANINSLSIAAQFEDHGSLRDVSGQFYADAKRVEVRPWLTKYAKDKTGIKNGVVNFNAWVTLKHNQPVDGYLELQPSELTWQDDTANHELFIESGIVNLSPTHDGWKVSGHSLKIRTDDQLWPDLDVALDWKPHSWRLNLSQLDIGAVLPLTRLFSDSTQAQDLIKKLKPNGTIEDLRVSRGDSWESLRYSARLADGAIAQWDLLPEVHHLQATISGSIKKANIKASLADDVLPYGDVFQAPLQINHGNVNLTWQNQADGWSLWSNKVAVATPDMSAVGQFRLDMPNQQSPLLSFYVETDLYKAGETWRYLPRLALGQELTDYLSTAIQAGKVNTAKLLWYGRLGDFPYHKHNGIFQAWVGLKDGRFSFDTAWPPLTDLQLNMLFENDAMYLDSHSAKMMDVTAKRITGQIPALVENGHIELEAQTTAEGNAVRDYMTATPLVDSVGAALTEVKINGQVKSHFRLDIPFTTKKQPRAWGWADLTKSTVDIDAPPIHMKDVSGRIHFDNDVVSAAGITGQLLNQPVSLDFKGESNTKGYGVQIDTVGDWDVKPLAPYVGKKWIEPLNGHAPWQMGVHLQLNDVGFTYQVDLRAGLTDVVSQYPYPLSKAERIPEVARLEASGNQEKIAARVELPQAKYQANIDITKPTPVLEATNLVLGKGKFKINPIMGHQATINTDKFNLDKWIEFLASDDQKQSSTATSATSDIKIPEPQQVDLQVKELTLGSLDWHDVDFSAKEKNAGWSMSLNSQEASGKATYLMSNDLTVSLDRLHLYVPALDDRDPKKPLIVDEVKKADPLITNFDREFHELMPNLTLAINDFWFQGYKVGQLNMDFIRQGDLLHWKSIDINSGTNEVHADIDWKLGKDTSHTRLSLEMKGENNSDLMDRFGISSGIQKAPFELKTNTEWDGAPWSMRINTLQGDVSTKLGKGVISDVSGAANLLGIFSLDSLIRRMKLDFSDVFDDGMAFNSITGSGRISQGVFLTNDIEMDAVAGDLSLKGMADLNNRTVDAQVHFVPDMTSGIPVLSAFAVAPQTALYVLAITTVISPVVEVFTEVNYEIKGPMDSPTVKEISRSKGEYTLPKELKKVIE</sequence>